<dbReference type="InterPro" id="IPR036759">
    <property type="entry name" value="TPK_catalytic_sf"/>
</dbReference>
<dbReference type="AlphaFoldDB" id="A0A133QQE1"/>
<dbReference type="EMBL" id="LRQG01000002">
    <property type="protein sequence ID" value="KXA45112.1"/>
    <property type="molecule type" value="Genomic_DNA"/>
</dbReference>
<feature type="domain" description="Thiamin pyrophosphokinase catalytic" evidence="6">
    <location>
        <begin position="32"/>
        <end position="133"/>
    </location>
</feature>
<dbReference type="GO" id="GO:0016301">
    <property type="term" value="F:kinase activity"/>
    <property type="evidence" value="ECO:0007669"/>
    <property type="project" value="UniProtKB-KW"/>
</dbReference>
<dbReference type="Pfam" id="PF04263">
    <property type="entry name" value="TPK_catalytic"/>
    <property type="match status" value="1"/>
</dbReference>
<keyword evidence="1" id="KW-0808">Transferase</keyword>
<dbReference type="SUPFAM" id="SSF63999">
    <property type="entry name" value="Thiamin pyrophosphokinase, catalytic domain"/>
    <property type="match status" value="1"/>
</dbReference>
<dbReference type="EC" id="2.7.6.2" evidence="5"/>
<accession>A0A133QQE1</accession>
<dbReference type="PATRIC" id="fig|28128.5.peg.78"/>
<keyword evidence="4" id="KW-0067">ATP-binding</keyword>
<dbReference type="OrthoDB" id="1132102at2"/>
<dbReference type="NCBIfam" id="TIGR01378">
    <property type="entry name" value="thi_PPkinase"/>
    <property type="match status" value="1"/>
</dbReference>
<dbReference type="GO" id="GO:0009229">
    <property type="term" value="P:thiamine diphosphate biosynthetic process"/>
    <property type="evidence" value="ECO:0007669"/>
    <property type="project" value="InterPro"/>
</dbReference>
<keyword evidence="9" id="KW-1185">Reference proteome</keyword>
<dbReference type="STRING" id="28128.HMPREF3226_00079"/>
<dbReference type="InterPro" id="IPR006282">
    <property type="entry name" value="Thi_PPkinase"/>
</dbReference>
<dbReference type="InterPro" id="IPR053149">
    <property type="entry name" value="TPK"/>
</dbReference>
<dbReference type="PANTHER" id="PTHR41299">
    <property type="entry name" value="THIAMINE PYROPHOSPHOKINASE"/>
    <property type="match status" value="1"/>
</dbReference>
<reference evidence="9" key="1">
    <citation type="submission" date="2016-01" db="EMBL/GenBank/DDBJ databases">
        <authorList>
            <person name="Mitreva M."/>
            <person name="Pepin K.H."/>
            <person name="Mihindukulasuriya K.A."/>
            <person name="Fulton R."/>
            <person name="Fronick C."/>
            <person name="O'Laughlin M."/>
            <person name="Miner T."/>
            <person name="Herter B."/>
            <person name="Rosa B.A."/>
            <person name="Cordes M."/>
            <person name="Tomlinson C."/>
            <person name="Wollam A."/>
            <person name="Palsikar V.B."/>
            <person name="Mardis E.R."/>
            <person name="Wilson R.K."/>
        </authorList>
    </citation>
    <scope>NUCLEOTIDE SEQUENCE [LARGE SCALE GENOMIC DNA]</scope>
    <source>
        <strain evidence="9">MJR7716</strain>
    </source>
</reference>
<dbReference type="InterPro" id="IPR007371">
    <property type="entry name" value="TPK_catalytic"/>
</dbReference>
<comment type="caution">
    <text evidence="8">The sequence shown here is derived from an EMBL/GenBank/DDBJ whole genome shotgun (WGS) entry which is preliminary data.</text>
</comment>
<dbReference type="GO" id="GO:0004788">
    <property type="term" value="F:thiamine diphosphokinase activity"/>
    <property type="evidence" value="ECO:0007669"/>
    <property type="project" value="UniProtKB-UniRule"/>
</dbReference>
<dbReference type="Gene3D" id="3.40.50.10240">
    <property type="entry name" value="Thiamin pyrophosphokinase, catalytic domain"/>
    <property type="match status" value="1"/>
</dbReference>
<evidence type="ECO:0000256" key="5">
    <source>
        <dbReference type="NCBIfam" id="TIGR01378"/>
    </source>
</evidence>
<dbReference type="Pfam" id="PF21275">
    <property type="entry name" value="Thi_PPkinase_C"/>
    <property type="match status" value="1"/>
</dbReference>
<dbReference type="GO" id="GO:0006772">
    <property type="term" value="P:thiamine metabolic process"/>
    <property type="evidence" value="ECO:0007669"/>
    <property type="project" value="UniProtKB-UniRule"/>
</dbReference>
<organism evidence="8 9">
    <name type="scientific">Prevotella corporis</name>
    <dbReference type="NCBI Taxonomy" id="28128"/>
    <lineage>
        <taxon>Bacteria</taxon>
        <taxon>Pseudomonadati</taxon>
        <taxon>Bacteroidota</taxon>
        <taxon>Bacteroidia</taxon>
        <taxon>Bacteroidales</taxon>
        <taxon>Prevotellaceae</taxon>
        <taxon>Prevotella</taxon>
    </lineage>
</organism>
<keyword evidence="2" id="KW-0547">Nucleotide-binding</keyword>
<keyword evidence="3 8" id="KW-0418">Kinase</keyword>
<proteinExistence type="predicted"/>
<name>A0A133QQE1_9BACT</name>
<feature type="domain" description="Thiamin pyrophosphokinase-like substrate-binding" evidence="7">
    <location>
        <begin position="146"/>
        <end position="214"/>
    </location>
</feature>
<gene>
    <name evidence="8" type="ORF">HMPREF3226_00079</name>
</gene>
<dbReference type="InterPro" id="IPR049442">
    <property type="entry name" value="Thi_PPkinase-like_C"/>
</dbReference>
<dbReference type="PANTHER" id="PTHR41299:SF1">
    <property type="entry name" value="THIAMINE PYROPHOSPHOKINASE"/>
    <property type="match status" value="1"/>
</dbReference>
<protein>
    <recommendedName>
        <fullName evidence="5">Thiamine diphosphokinase</fullName>
        <ecNumber evidence="5">2.7.6.2</ecNumber>
    </recommendedName>
</protein>
<dbReference type="CDD" id="cd07995">
    <property type="entry name" value="TPK"/>
    <property type="match status" value="1"/>
</dbReference>
<evidence type="ECO:0000259" key="7">
    <source>
        <dbReference type="Pfam" id="PF21275"/>
    </source>
</evidence>
<evidence type="ECO:0000256" key="3">
    <source>
        <dbReference type="ARBA" id="ARBA00022777"/>
    </source>
</evidence>
<dbReference type="GO" id="GO:0005524">
    <property type="term" value="F:ATP binding"/>
    <property type="evidence" value="ECO:0007669"/>
    <property type="project" value="UniProtKB-KW"/>
</dbReference>
<dbReference type="RefSeq" id="WP_060939981.1">
    <property type="nucleotide sequence ID" value="NZ_KQ957185.1"/>
</dbReference>
<evidence type="ECO:0000256" key="4">
    <source>
        <dbReference type="ARBA" id="ARBA00022840"/>
    </source>
</evidence>
<evidence type="ECO:0000259" key="6">
    <source>
        <dbReference type="Pfam" id="PF04263"/>
    </source>
</evidence>
<dbReference type="Proteomes" id="UP000070533">
    <property type="component" value="Unassembled WGS sequence"/>
</dbReference>
<sequence length="220" mass="24758">MRERNLSEIQTKYDVVVFGAGDVPTSSIILDILKNAKHIVACDGALEDLLKLGVEPEAVIGDGDSIAPELKEKYAHIFHQIKEQDDNDLTKATKYALNHFDLDSKPSFCILAATGKREDHTLGNLFLLLHYYRQLGINPVMISDYGWFAVASGKTKFSSFPRQQVSVFQFGCQRISSEGLKWAVYPFEEFWQGTLNEATGNSFTIDADGMYLIYRTHLPK</sequence>
<evidence type="ECO:0000313" key="8">
    <source>
        <dbReference type="EMBL" id="KXA45112.1"/>
    </source>
</evidence>
<dbReference type="eggNOG" id="COG1564">
    <property type="taxonomic scope" value="Bacteria"/>
</dbReference>
<evidence type="ECO:0000313" key="9">
    <source>
        <dbReference type="Proteomes" id="UP000070533"/>
    </source>
</evidence>
<evidence type="ECO:0000256" key="1">
    <source>
        <dbReference type="ARBA" id="ARBA00022679"/>
    </source>
</evidence>
<evidence type="ECO:0000256" key="2">
    <source>
        <dbReference type="ARBA" id="ARBA00022741"/>
    </source>
</evidence>